<keyword evidence="5" id="KW-0677">Repeat</keyword>
<dbReference type="InterPro" id="IPR025110">
    <property type="entry name" value="AMP-bd_C"/>
</dbReference>
<reference evidence="8 9" key="1">
    <citation type="submission" date="2018-08" db="EMBL/GenBank/DDBJ databases">
        <title>A genome reference for cultivated species of the human gut microbiota.</title>
        <authorList>
            <person name="Zou Y."/>
            <person name="Xue W."/>
            <person name="Luo G."/>
        </authorList>
    </citation>
    <scope>NUCLEOTIDE SEQUENCE [LARGE SCALE GENOMIC DNA]</scope>
    <source>
        <strain evidence="8 9">AF37-4</strain>
    </source>
</reference>
<dbReference type="GO" id="GO:0043041">
    <property type="term" value="P:amino acid activation for nonribosomal peptide biosynthetic process"/>
    <property type="evidence" value="ECO:0007669"/>
    <property type="project" value="TreeGrafter"/>
</dbReference>
<dbReference type="Pfam" id="PF00550">
    <property type="entry name" value="PP-binding"/>
    <property type="match status" value="1"/>
</dbReference>
<dbReference type="Gene3D" id="3.30.300.30">
    <property type="match status" value="1"/>
</dbReference>
<dbReference type="FunFam" id="3.40.50.980:FF:000001">
    <property type="entry name" value="Non-ribosomal peptide synthetase"/>
    <property type="match status" value="1"/>
</dbReference>
<dbReference type="EMBL" id="QROT01000001">
    <property type="protein sequence ID" value="RHL47886.1"/>
    <property type="molecule type" value="Genomic_DNA"/>
</dbReference>
<dbReference type="GO" id="GO:0044550">
    <property type="term" value="P:secondary metabolite biosynthetic process"/>
    <property type="evidence" value="ECO:0007669"/>
    <property type="project" value="TreeGrafter"/>
</dbReference>
<dbReference type="GO" id="GO:0005829">
    <property type="term" value="C:cytosol"/>
    <property type="evidence" value="ECO:0007669"/>
    <property type="project" value="TreeGrafter"/>
</dbReference>
<name>A0A415LH67_9FIRM</name>
<organism evidence="8 9">
    <name type="scientific">Eubacterium ventriosum</name>
    <dbReference type="NCBI Taxonomy" id="39496"/>
    <lineage>
        <taxon>Bacteria</taxon>
        <taxon>Bacillati</taxon>
        <taxon>Bacillota</taxon>
        <taxon>Clostridia</taxon>
        <taxon>Eubacteriales</taxon>
        <taxon>Eubacteriaceae</taxon>
        <taxon>Eubacterium</taxon>
    </lineage>
</organism>
<dbReference type="RefSeq" id="WP_118379041.1">
    <property type="nucleotide sequence ID" value="NZ_CABJDQ010000001.1"/>
</dbReference>
<dbReference type="InterPro" id="IPR009081">
    <property type="entry name" value="PP-bd_ACP"/>
</dbReference>
<dbReference type="PANTHER" id="PTHR45527:SF14">
    <property type="entry name" value="PLIPASTATIN SYNTHASE SUBUNIT B"/>
    <property type="match status" value="1"/>
</dbReference>
<dbReference type="NCBIfam" id="TIGR01733">
    <property type="entry name" value="AA-adenyl-dom"/>
    <property type="match status" value="1"/>
</dbReference>
<comment type="cofactor">
    <cofactor evidence="1">
        <name>pantetheine 4'-phosphate</name>
        <dbReference type="ChEBI" id="CHEBI:47942"/>
    </cofactor>
</comment>
<gene>
    <name evidence="8" type="ORF">DW018_00160</name>
</gene>
<dbReference type="InterPro" id="IPR006162">
    <property type="entry name" value="Ppantetheine_attach_site"/>
</dbReference>
<comment type="caution">
    <text evidence="8">The sequence shown here is derived from an EMBL/GenBank/DDBJ whole genome shotgun (WGS) entry which is preliminary data.</text>
</comment>
<dbReference type="PROSITE" id="PS50075">
    <property type="entry name" value="CARRIER"/>
    <property type="match status" value="1"/>
</dbReference>
<keyword evidence="6" id="KW-0045">Antibiotic biosynthesis</keyword>
<dbReference type="SUPFAM" id="SSF56801">
    <property type="entry name" value="Acetyl-CoA synthetase-like"/>
    <property type="match status" value="1"/>
</dbReference>
<dbReference type="Pfam" id="PF13193">
    <property type="entry name" value="AMP-binding_C"/>
    <property type="match status" value="1"/>
</dbReference>
<dbReference type="GO" id="GO:0031177">
    <property type="term" value="F:phosphopantetheine binding"/>
    <property type="evidence" value="ECO:0007669"/>
    <property type="project" value="TreeGrafter"/>
</dbReference>
<dbReference type="Gene3D" id="3.30.559.30">
    <property type="entry name" value="Nonribosomal peptide synthetase, condensation domain"/>
    <property type="match status" value="2"/>
</dbReference>
<comment type="similarity">
    <text evidence="2">Belongs to the ATP-dependent AMP-binding enzyme family.</text>
</comment>
<dbReference type="InterPro" id="IPR020845">
    <property type="entry name" value="AMP-binding_CS"/>
</dbReference>
<evidence type="ECO:0000256" key="5">
    <source>
        <dbReference type="ARBA" id="ARBA00022737"/>
    </source>
</evidence>
<dbReference type="Pfam" id="PF00501">
    <property type="entry name" value="AMP-binding"/>
    <property type="match status" value="1"/>
</dbReference>
<dbReference type="InterPro" id="IPR010071">
    <property type="entry name" value="AA_adenyl_dom"/>
</dbReference>
<dbReference type="Gene3D" id="3.40.50.12780">
    <property type="entry name" value="N-terminal domain of ligase-like"/>
    <property type="match status" value="1"/>
</dbReference>
<dbReference type="InterPro" id="IPR045851">
    <property type="entry name" value="AMP-bd_C_sf"/>
</dbReference>
<dbReference type="InterPro" id="IPR001242">
    <property type="entry name" value="Condensation_dom"/>
</dbReference>
<evidence type="ECO:0000256" key="4">
    <source>
        <dbReference type="ARBA" id="ARBA00022553"/>
    </source>
</evidence>
<evidence type="ECO:0000256" key="1">
    <source>
        <dbReference type="ARBA" id="ARBA00001957"/>
    </source>
</evidence>
<evidence type="ECO:0000256" key="6">
    <source>
        <dbReference type="ARBA" id="ARBA00023194"/>
    </source>
</evidence>
<dbReference type="NCBIfam" id="TIGR01720">
    <property type="entry name" value="NRPS-para261"/>
    <property type="match status" value="1"/>
</dbReference>
<dbReference type="PANTHER" id="PTHR45527">
    <property type="entry name" value="NONRIBOSOMAL PEPTIDE SYNTHETASE"/>
    <property type="match status" value="1"/>
</dbReference>
<evidence type="ECO:0000259" key="7">
    <source>
        <dbReference type="PROSITE" id="PS50075"/>
    </source>
</evidence>
<dbReference type="InterPro" id="IPR042099">
    <property type="entry name" value="ANL_N_sf"/>
</dbReference>
<dbReference type="InterPro" id="IPR036736">
    <property type="entry name" value="ACP-like_sf"/>
</dbReference>
<dbReference type="GeneID" id="66465645"/>
<protein>
    <submittedName>
        <fullName evidence="8">Amino acid adenylation domain-containing protein</fullName>
    </submittedName>
</protein>
<dbReference type="Pfam" id="PF00668">
    <property type="entry name" value="Condensation"/>
    <property type="match status" value="2"/>
</dbReference>
<dbReference type="SUPFAM" id="SSF52777">
    <property type="entry name" value="CoA-dependent acyltransferases"/>
    <property type="match status" value="4"/>
</dbReference>
<proteinExistence type="inferred from homology"/>
<sequence length="1497" mass="172692">MKYVASYHQEKVWFIDKFERGTLYEGGPVYHNIPLILYTETILEEACIKNAFNKLCNTYEVLRTRILEENGIIYQLISEEVDSNIEVINWSELTDKQTITNKMLAIAEGAFTNGLEDTLVKAYYVKSGGGSYYMMVFNYLICDNSSVKIFRDEFVNIYKKIINEIEIEDTKESEDDEIQYLDFTYWQKQLQKDVIDSQLLYWKMKTGKYLQPLELPIDKRRELVHIFESDEVEKELSIQVSQKVKKFANEHQIEEKFLFLACFKIVLSKLSGLREINIGSWIDIREDCDLKNVAGPIDNIVLLKDIVEEDDNFIQVLGKIVETYQEAKENALIPFDKLVTELKPAIDMSRTALFDVMFNYEEDNFDDDVFSMIDLNRGFGKFDYHLKITKNQDKYVLRLVYNSLYYNKNTANNLLDSFIRAIERFMDYPEKKNCEISVLSEQDKETIINVWNNNDYKKADINIVQLFKKQCLYNSKKIAVKDGNVGYTYHDLDVASSKFAVHLVNKGVKPKEFVAIFMEKNISCIIAILGVLKAGAAYLPIDPSIPKERQRYILNDSTVRYVVVNEGSEFEMNSIDNIFLNDSETIDNIDIIDGIVISSSNPAYMIYTSGTTGEPKGMIIEHANLTSLIENNKELLGLNDSDVWTMFHSYGFDFSVWELFGCLLTGATLILVSKNVARDTTDFYNLLKREKVTILNQTPLAFYVLDIEDDKHEDKELSIRKVIFGGEELEFDKLKNWHNKYKDVELFNMYGITETTIHVTLKKIEQRDIDNGISNIGNPLNGYTVYLVDKFMNLLPVGVPGEIIVGGTGLGTGYWNRNTQTEEKITTNPFGKGRIYHSGDLARWLPNGEIEYLGRIDEQVKIRGYRIETGEISSRIKQVDGVQDCVVIAKKDPSHDTVLCAYFTSKNDIDISKVKDEIRNYLPDYMIPPYMMQIESIPVTKNGKLDKAMLPEISLNVEKDYVKAENEKQEILCKLFKEVTGVEKVGITNSFFELGGDSIKAIRVVSRLREEGYNCSVKDVMTYKTAKALSEIITSENTMVLSNEMITGEVIFTPIMKEVYELNNGRIEKIIWSNVLSAKSIEKKILIDALDEIFRHHDMLRAIYHDGQIVIRKDDESDLYQFSDCVINEEDGKDIKERIKDIYNDVISSFDLNGVLLKIKLVKTIECDYLIVAVHHLLMDQVSWSILMEDLEKTYDSLMEGKKIELPTKTTSFKRWSEKLLEYAKSEQIQEQKKYWENIDYIVSQNDRIVSGKHNFYRYTLNNNINELSEMIKSKINTTLSTVFLAALIRSLSNIMSANEFSVMVEKHGREHISSDIIIDRTIGWFTYKIPIILKVCDDIMKNIVNTKEKMLSIPDEGIGYGLLKYSNQLSDNYGHTDILYNYLGENELYQDNKIFRETDIQSYSSRIESYDSGSYLTFNILINHGKVSFDIEYDTGIYNQHDIQQLCSNIENELSVIGDLCRDNDSRILTASDFELQGIDIDDFDSLINEILSDEE</sequence>
<dbReference type="GO" id="GO:0003824">
    <property type="term" value="F:catalytic activity"/>
    <property type="evidence" value="ECO:0007669"/>
    <property type="project" value="UniProtKB-KW"/>
</dbReference>
<dbReference type="PROSITE" id="PS00012">
    <property type="entry name" value="PHOSPHOPANTETHEINE"/>
    <property type="match status" value="1"/>
</dbReference>
<dbReference type="InterPro" id="IPR000873">
    <property type="entry name" value="AMP-dep_synth/lig_dom"/>
</dbReference>
<dbReference type="GO" id="GO:0008610">
    <property type="term" value="P:lipid biosynthetic process"/>
    <property type="evidence" value="ECO:0007669"/>
    <property type="project" value="UniProtKB-ARBA"/>
</dbReference>
<dbReference type="Gene3D" id="3.30.559.10">
    <property type="entry name" value="Chloramphenicol acetyltransferase-like domain"/>
    <property type="match status" value="2"/>
</dbReference>
<accession>A0A415LH67</accession>
<dbReference type="InterPro" id="IPR023213">
    <property type="entry name" value="CAT-like_dom_sf"/>
</dbReference>
<dbReference type="InterPro" id="IPR010060">
    <property type="entry name" value="NRPS_synth"/>
</dbReference>
<feature type="domain" description="Carrier" evidence="7">
    <location>
        <begin position="963"/>
        <end position="1037"/>
    </location>
</feature>
<dbReference type="Gene3D" id="1.10.1200.10">
    <property type="entry name" value="ACP-like"/>
    <property type="match status" value="1"/>
</dbReference>
<dbReference type="PROSITE" id="PS00455">
    <property type="entry name" value="AMP_BINDING"/>
    <property type="match status" value="1"/>
</dbReference>
<evidence type="ECO:0000256" key="2">
    <source>
        <dbReference type="ARBA" id="ARBA00006432"/>
    </source>
</evidence>
<dbReference type="GO" id="GO:0017000">
    <property type="term" value="P:antibiotic biosynthetic process"/>
    <property type="evidence" value="ECO:0007669"/>
    <property type="project" value="UniProtKB-KW"/>
</dbReference>
<evidence type="ECO:0000256" key="3">
    <source>
        <dbReference type="ARBA" id="ARBA00022450"/>
    </source>
</evidence>
<evidence type="ECO:0000313" key="8">
    <source>
        <dbReference type="EMBL" id="RHL47886.1"/>
    </source>
</evidence>
<keyword evidence="3" id="KW-0596">Phosphopantetheine</keyword>
<keyword evidence="4" id="KW-0597">Phosphoprotein</keyword>
<dbReference type="FunFam" id="3.40.50.980:FF:000002">
    <property type="entry name" value="Enterobactin synthetase component F"/>
    <property type="match status" value="1"/>
</dbReference>
<dbReference type="SUPFAM" id="SSF47336">
    <property type="entry name" value="ACP-like"/>
    <property type="match status" value="1"/>
</dbReference>
<dbReference type="Proteomes" id="UP000283314">
    <property type="component" value="Unassembled WGS sequence"/>
</dbReference>
<evidence type="ECO:0000313" key="9">
    <source>
        <dbReference type="Proteomes" id="UP000283314"/>
    </source>
</evidence>
<dbReference type="FunFam" id="3.40.50.12780:FF:000012">
    <property type="entry name" value="Non-ribosomal peptide synthetase"/>
    <property type="match status" value="1"/>
</dbReference>